<keyword evidence="2" id="KW-1185">Reference proteome</keyword>
<proteinExistence type="predicted"/>
<dbReference type="HOGENOM" id="CLU_1353341_0_0_4"/>
<name>A2SPA7_METPP</name>
<dbReference type="EMBL" id="CP000556">
    <property type="protein sequence ID" value="ABM97396.1"/>
    <property type="molecule type" value="Genomic_DNA"/>
</dbReference>
<protein>
    <submittedName>
        <fullName evidence="1">Uncharacterized protein</fullName>
    </submittedName>
</protein>
<sequence length="202" mass="22218">MSTDLFRVQPYLDACDGLAEGIRLFIRAGVNRAGLRPPRFAMVVLEPQMLGGLLRRAELCVDYSLGSTSVSVNPDALDENAFVASVEHWTLVNDNTGFWFAGDTEESGTVKTWIIEFSELLTALRQSKDPRPTLLSGTDPAWFGGALLYDLDDMEGMVEAVSSRFPELAARQAELEMARSIRATHLNQDAQSGAPARRRPSL</sequence>
<dbReference type="AlphaFoldDB" id="A2SPA7"/>
<dbReference type="Proteomes" id="UP000000366">
    <property type="component" value="Plasmid RPME01"/>
</dbReference>
<accession>A2SPA7</accession>
<evidence type="ECO:0000313" key="1">
    <source>
        <dbReference type="EMBL" id="ABM97396.1"/>
    </source>
</evidence>
<keyword evidence="1" id="KW-0614">Plasmid</keyword>
<geneLocation type="plasmid" evidence="1 2">
    <name>RPME01</name>
</geneLocation>
<organism evidence="1 2">
    <name type="scientific">Methylibium petroleiphilum (strain ATCC BAA-1232 / LMG 22953 / PM1)</name>
    <dbReference type="NCBI Taxonomy" id="420662"/>
    <lineage>
        <taxon>Bacteria</taxon>
        <taxon>Pseudomonadati</taxon>
        <taxon>Pseudomonadota</taxon>
        <taxon>Betaproteobacteria</taxon>
        <taxon>Burkholderiales</taxon>
        <taxon>Sphaerotilaceae</taxon>
        <taxon>Methylibium</taxon>
    </lineage>
</organism>
<evidence type="ECO:0000313" key="2">
    <source>
        <dbReference type="Proteomes" id="UP000000366"/>
    </source>
</evidence>
<dbReference type="RefSeq" id="WP_011831941.1">
    <property type="nucleotide sequence ID" value="NC_008826.1"/>
</dbReference>
<dbReference type="KEGG" id="mpt:Mpe_B0632"/>
<reference evidence="1 2" key="1">
    <citation type="journal article" date="2007" name="J. Bacteriol.">
        <title>Whole-genome analysis of the methyl tert-butyl ether-degrading beta-proteobacterium Methylibium petroleiphilum PM1.</title>
        <authorList>
            <person name="Kane S.R."/>
            <person name="Chakicherla A.Y."/>
            <person name="Chain P.S.G."/>
            <person name="Schmidt R."/>
            <person name="Shin M.W."/>
            <person name="Legler T.C."/>
            <person name="Scow K.M."/>
            <person name="Larimer F.W."/>
            <person name="Lucas S.M."/>
            <person name="Richardson P.M."/>
            <person name="Hristova K.R."/>
        </authorList>
    </citation>
    <scope>NUCLEOTIDE SEQUENCE [LARGE SCALE GENOMIC DNA]</scope>
    <source>
        <strain evidence="2">ATCC BAA-1232 / LMG 22953 / PM1</strain>
        <plasmid evidence="1 2">RPME01</plasmid>
    </source>
</reference>
<gene>
    <name evidence="1" type="ordered locus">Mpe_B0632</name>
</gene>